<dbReference type="EMBL" id="RRAZ01000007">
    <property type="protein sequence ID" value="RRH76414.1"/>
    <property type="molecule type" value="Genomic_DNA"/>
</dbReference>
<feature type="compositionally biased region" description="Low complexity" evidence="1">
    <location>
        <begin position="36"/>
        <end position="51"/>
    </location>
</feature>
<keyword evidence="3" id="KW-1185">Reference proteome</keyword>
<protein>
    <submittedName>
        <fullName evidence="2">Uncharacterized protein</fullName>
    </submittedName>
</protein>
<proteinExistence type="predicted"/>
<comment type="caution">
    <text evidence="2">The sequence shown here is derived from an EMBL/GenBank/DDBJ whole genome shotgun (WGS) entry which is preliminary data.</text>
</comment>
<name>A0A3P3DR50_9RHOB</name>
<organism evidence="2 3">
    <name type="scientific">Falsigemmobacter faecalis</name>
    <dbReference type="NCBI Taxonomy" id="2488730"/>
    <lineage>
        <taxon>Bacteria</taxon>
        <taxon>Pseudomonadati</taxon>
        <taxon>Pseudomonadota</taxon>
        <taxon>Alphaproteobacteria</taxon>
        <taxon>Rhodobacterales</taxon>
        <taxon>Paracoccaceae</taxon>
        <taxon>Falsigemmobacter</taxon>
    </lineage>
</organism>
<dbReference type="AlphaFoldDB" id="A0A3P3DR50"/>
<dbReference type="Proteomes" id="UP000282125">
    <property type="component" value="Unassembled WGS sequence"/>
</dbReference>
<accession>A0A3P3DR50</accession>
<evidence type="ECO:0000313" key="2">
    <source>
        <dbReference type="EMBL" id="RRH76414.1"/>
    </source>
</evidence>
<reference evidence="2 3" key="1">
    <citation type="submission" date="2018-11" db="EMBL/GenBank/DDBJ databases">
        <title>Gemmobacter sp. nov., YIM 102744-1 draft genome.</title>
        <authorList>
            <person name="Li G."/>
            <person name="Jiang Y."/>
        </authorList>
    </citation>
    <scope>NUCLEOTIDE SEQUENCE [LARGE SCALE GENOMIC DNA]</scope>
    <source>
        <strain evidence="2 3">YIM 102744-1</strain>
    </source>
</reference>
<feature type="region of interest" description="Disordered" evidence="1">
    <location>
        <begin position="34"/>
        <end position="60"/>
    </location>
</feature>
<dbReference type="RefSeq" id="WP_124964217.1">
    <property type="nucleotide sequence ID" value="NZ_RRAZ01000007.1"/>
</dbReference>
<evidence type="ECO:0000313" key="3">
    <source>
        <dbReference type="Proteomes" id="UP000282125"/>
    </source>
</evidence>
<gene>
    <name evidence="2" type="ORF">EG244_06565</name>
</gene>
<evidence type="ECO:0000256" key="1">
    <source>
        <dbReference type="SAM" id="MobiDB-lite"/>
    </source>
</evidence>
<sequence length="60" mass="6242">MRLIKVLLVLIVLGFAGLTGFAYFGDMTPEPAQVSQPLDLAPADQQPQAAPSTQAGTDGN</sequence>